<protein>
    <submittedName>
        <fullName evidence="5">LytR family transcriptional regulator</fullName>
    </submittedName>
</protein>
<evidence type="ECO:0000313" key="5">
    <source>
        <dbReference type="EMBL" id="QLL77320.1"/>
    </source>
</evidence>
<comment type="similarity">
    <text evidence="1">Belongs to the LytR/CpsA/Psr (LCP) family.</text>
</comment>
<dbReference type="EMBL" id="CP047418">
    <property type="protein sequence ID" value="QLL77320.1"/>
    <property type="molecule type" value="Genomic_DNA"/>
</dbReference>
<feature type="transmembrane region" description="Helical" evidence="3">
    <location>
        <begin position="35"/>
        <end position="52"/>
    </location>
</feature>
<gene>
    <name evidence="5" type="ORF">GTO87_00930</name>
</gene>
<keyword evidence="3" id="KW-1133">Transmembrane helix</keyword>
<dbReference type="Pfam" id="PF03816">
    <property type="entry name" value="LytR_cpsA_psr"/>
    <property type="match status" value="1"/>
</dbReference>
<feature type="domain" description="Cell envelope-related transcriptional attenuator" evidence="4">
    <location>
        <begin position="109"/>
        <end position="253"/>
    </location>
</feature>
<sequence>MGRHDYDNQQPDTDSSREASGHHQLSPGVLLARKIFFGILLVVVVIISWGLIRASHLYTQAKTTSQKIYAPVQVTKQRKTHTLLQQGQPISILLMGTDTGAYGRTYTGRTDTLIVTVLNPERKNMTLISLPRDAAVTVSDHEEEGVAKLNSAYTYGGPKAAIKTVQNYLNIPIDYYMLVNMGGLSNMVNAVGGIDIKPLLTFKYYYNFTKDKLTHMNGDMALQYCRMRHDDPLGDYGRQTRQRQVMMAVLKKAVNIKAMATDEFLKSVTKQARTDLTFDDLTMLALKYRQTTTKIDSTHLQGVGKEINGVDFEVASQEEKQKITNLIRKNLNLEVRTTGYDSNISPYQPLPNNQ</sequence>
<accession>A0A7H9EHZ7</accession>
<name>A0A7H9EHZ7_9LACO</name>
<dbReference type="InterPro" id="IPR004474">
    <property type="entry name" value="LytR_CpsA_psr"/>
</dbReference>
<dbReference type="Proteomes" id="UP000510886">
    <property type="component" value="Chromosome"/>
</dbReference>
<evidence type="ECO:0000256" key="2">
    <source>
        <dbReference type="SAM" id="MobiDB-lite"/>
    </source>
</evidence>
<dbReference type="PANTHER" id="PTHR33392:SF6">
    <property type="entry name" value="POLYISOPRENYL-TEICHOIC ACID--PEPTIDOGLYCAN TEICHOIC ACID TRANSFERASE TAGU"/>
    <property type="match status" value="1"/>
</dbReference>
<dbReference type="InterPro" id="IPR050922">
    <property type="entry name" value="LytR/CpsA/Psr_CW_biosynth"/>
</dbReference>
<reference evidence="5 6" key="1">
    <citation type="submission" date="2020-01" db="EMBL/GenBank/DDBJ databases">
        <title>Complete and circular genome sequences of six lactobacillus isolates from horses.</title>
        <authorList>
            <person name="Hassan H.M."/>
        </authorList>
    </citation>
    <scope>NUCLEOTIDE SEQUENCE [LARGE SCALE GENOMIC DNA]</scope>
    <source>
        <strain evidence="5 6">1A</strain>
    </source>
</reference>
<dbReference type="AlphaFoldDB" id="A0A7H9EHZ7"/>
<evidence type="ECO:0000256" key="3">
    <source>
        <dbReference type="SAM" id="Phobius"/>
    </source>
</evidence>
<evidence type="ECO:0000256" key="1">
    <source>
        <dbReference type="ARBA" id="ARBA00006068"/>
    </source>
</evidence>
<evidence type="ECO:0000313" key="6">
    <source>
        <dbReference type="Proteomes" id="UP000510886"/>
    </source>
</evidence>
<keyword evidence="3" id="KW-0812">Transmembrane</keyword>
<dbReference type="PANTHER" id="PTHR33392">
    <property type="entry name" value="POLYISOPRENYL-TEICHOIC ACID--PEPTIDOGLYCAN TEICHOIC ACID TRANSFERASE TAGU"/>
    <property type="match status" value="1"/>
</dbReference>
<keyword evidence="3" id="KW-0472">Membrane</keyword>
<dbReference type="Gene3D" id="3.40.630.190">
    <property type="entry name" value="LCP protein"/>
    <property type="match status" value="1"/>
</dbReference>
<proteinExistence type="inferred from homology"/>
<feature type="region of interest" description="Disordered" evidence="2">
    <location>
        <begin position="1"/>
        <end position="22"/>
    </location>
</feature>
<dbReference type="NCBIfam" id="TIGR00350">
    <property type="entry name" value="lytR_cpsA_psr"/>
    <property type="match status" value="1"/>
</dbReference>
<dbReference type="RefSeq" id="WP_180849176.1">
    <property type="nucleotide sequence ID" value="NZ_CP047418.1"/>
</dbReference>
<dbReference type="KEGG" id="lsw:GTO87_00930"/>
<organism evidence="5 6">
    <name type="scientific">Ligilactobacillus saerimneri</name>
    <dbReference type="NCBI Taxonomy" id="228229"/>
    <lineage>
        <taxon>Bacteria</taxon>
        <taxon>Bacillati</taxon>
        <taxon>Bacillota</taxon>
        <taxon>Bacilli</taxon>
        <taxon>Lactobacillales</taxon>
        <taxon>Lactobacillaceae</taxon>
        <taxon>Ligilactobacillus</taxon>
    </lineage>
</organism>
<evidence type="ECO:0000259" key="4">
    <source>
        <dbReference type="Pfam" id="PF03816"/>
    </source>
</evidence>